<sequence length="101" mass="11390">MRKEFQDAGEIRGQSVLFVISQVQLGEIGNVVDELRADAHQLLSFTAAASVGKPLTDRSAVLSKLLAFWVTIGLYNAWTKRILLLYVELFRCINRLGFVHR</sequence>
<organism evidence="1">
    <name type="scientific">marine metagenome</name>
    <dbReference type="NCBI Taxonomy" id="408172"/>
    <lineage>
        <taxon>unclassified sequences</taxon>
        <taxon>metagenomes</taxon>
        <taxon>ecological metagenomes</taxon>
    </lineage>
</organism>
<accession>A0A381S635</accession>
<gene>
    <name evidence="1" type="ORF">METZ01_LOCUS51778</name>
</gene>
<evidence type="ECO:0000313" key="1">
    <source>
        <dbReference type="EMBL" id="SUZ98924.1"/>
    </source>
</evidence>
<protein>
    <submittedName>
        <fullName evidence="1">Uncharacterized protein</fullName>
    </submittedName>
</protein>
<dbReference type="EMBL" id="UINC01002651">
    <property type="protein sequence ID" value="SUZ98924.1"/>
    <property type="molecule type" value="Genomic_DNA"/>
</dbReference>
<name>A0A381S635_9ZZZZ</name>
<dbReference type="AlphaFoldDB" id="A0A381S635"/>
<proteinExistence type="predicted"/>
<reference evidence="1" key="1">
    <citation type="submission" date="2018-05" db="EMBL/GenBank/DDBJ databases">
        <authorList>
            <person name="Lanie J.A."/>
            <person name="Ng W.-L."/>
            <person name="Kazmierczak K.M."/>
            <person name="Andrzejewski T.M."/>
            <person name="Davidsen T.M."/>
            <person name="Wayne K.J."/>
            <person name="Tettelin H."/>
            <person name="Glass J.I."/>
            <person name="Rusch D."/>
            <person name="Podicherti R."/>
            <person name="Tsui H.-C.T."/>
            <person name="Winkler M.E."/>
        </authorList>
    </citation>
    <scope>NUCLEOTIDE SEQUENCE</scope>
</reference>